<evidence type="ECO:0000313" key="4">
    <source>
        <dbReference type="EMBL" id="CAB4726698.1"/>
    </source>
</evidence>
<proteinExistence type="predicted"/>
<protein>
    <submittedName>
        <fullName evidence="4">Unannotated protein</fullName>
    </submittedName>
</protein>
<dbReference type="PANTHER" id="PTHR34475:SF1">
    <property type="entry name" value="CYTOSKELETON PROTEIN RODZ"/>
    <property type="match status" value="1"/>
</dbReference>
<dbReference type="EMBL" id="CAEZYP010000040">
    <property type="protein sequence ID" value="CAB4726698.1"/>
    <property type="molecule type" value="Genomic_DNA"/>
</dbReference>
<dbReference type="Gene3D" id="1.10.260.40">
    <property type="entry name" value="lambda repressor-like DNA-binding domains"/>
    <property type="match status" value="1"/>
</dbReference>
<dbReference type="Pfam" id="PF13464">
    <property type="entry name" value="RodZ_C"/>
    <property type="match status" value="1"/>
</dbReference>
<dbReference type="EMBL" id="CAEZUV010000066">
    <property type="protein sequence ID" value="CAB4613604.1"/>
    <property type="molecule type" value="Genomic_DNA"/>
</dbReference>
<dbReference type="PANTHER" id="PTHR34475">
    <property type="match status" value="1"/>
</dbReference>
<organism evidence="4">
    <name type="scientific">freshwater metagenome</name>
    <dbReference type="NCBI Taxonomy" id="449393"/>
    <lineage>
        <taxon>unclassified sequences</taxon>
        <taxon>metagenomes</taxon>
        <taxon>ecological metagenomes</taxon>
    </lineage>
</organism>
<feature type="compositionally biased region" description="Low complexity" evidence="1">
    <location>
        <begin position="128"/>
        <end position="167"/>
    </location>
</feature>
<feature type="domain" description="Cytoskeleton protein RodZ-like C-terminal" evidence="2">
    <location>
        <begin position="180"/>
        <end position="244"/>
    </location>
</feature>
<name>A0A6J6RWJ2_9ZZZZ</name>
<dbReference type="InterPro" id="IPR010982">
    <property type="entry name" value="Lambda_DNA-bd_dom_sf"/>
</dbReference>
<reference evidence="4" key="1">
    <citation type="submission" date="2020-05" db="EMBL/GenBank/DDBJ databases">
        <authorList>
            <person name="Chiriac C."/>
            <person name="Salcher M."/>
            <person name="Ghai R."/>
            <person name="Kavagutti S V."/>
        </authorList>
    </citation>
    <scope>NUCLEOTIDE SEQUENCE</scope>
</reference>
<accession>A0A6J6RWJ2</accession>
<dbReference type="InterPro" id="IPR025194">
    <property type="entry name" value="RodZ-like_C"/>
</dbReference>
<evidence type="ECO:0000256" key="1">
    <source>
        <dbReference type="SAM" id="MobiDB-lite"/>
    </source>
</evidence>
<dbReference type="AlphaFoldDB" id="A0A6J6RWJ2"/>
<dbReference type="GO" id="GO:0003677">
    <property type="term" value="F:DNA binding"/>
    <property type="evidence" value="ECO:0007669"/>
    <property type="project" value="InterPro"/>
</dbReference>
<evidence type="ECO:0000259" key="2">
    <source>
        <dbReference type="Pfam" id="PF13464"/>
    </source>
</evidence>
<gene>
    <name evidence="3" type="ORF">UFOPK1856_00561</name>
    <name evidence="4" type="ORF">UFOPK2735_00411</name>
</gene>
<dbReference type="Pfam" id="PF13413">
    <property type="entry name" value="HTH_25"/>
    <property type="match status" value="1"/>
</dbReference>
<evidence type="ECO:0000313" key="3">
    <source>
        <dbReference type="EMBL" id="CAB4613604.1"/>
    </source>
</evidence>
<dbReference type="InterPro" id="IPR050400">
    <property type="entry name" value="Bact_Cytoskel_RodZ"/>
</dbReference>
<sequence>MTLGSTIRDAREAARISLESLSDSTSIRMGLLTEMENNNFAHCGGDTYARGHLRTIANRIGLNPQILLDLYDDQHSTEKRAMQDLLVENNIMQVPREKKTISWKVPALISVTVLFVIASAQIITSNQSSSPAPAPTVSSSKSAAPAPTPSQSAATTESAAPAPAVTSKSGPVSLTLVASRGNSYIHIIVDGKTAEKGSMFQGETKSFTGKNVVSIYLSNPAGLDLTLNGKQLPPLGGQNEEVRRTFR</sequence>
<feature type="region of interest" description="Disordered" evidence="1">
    <location>
        <begin position="126"/>
        <end position="169"/>
    </location>
</feature>
<dbReference type="SUPFAM" id="SSF47413">
    <property type="entry name" value="lambda repressor-like DNA-binding domains"/>
    <property type="match status" value="1"/>
</dbReference>